<dbReference type="PATRIC" id="fig|161896.4.peg.17"/>
<dbReference type="AlphaFoldDB" id="A0A0F6QWC8"/>
<accession>A0A0F6QWC8</accession>
<name>A0A0F6QWC8_9CORY</name>
<gene>
    <name evidence="1" type="ORF">UL81_00090</name>
</gene>
<dbReference type="KEGG" id="ccj:UL81_00090"/>
<dbReference type="CDD" id="cd11586">
    <property type="entry name" value="VbhA_like"/>
    <property type="match status" value="1"/>
</dbReference>
<dbReference type="InterPro" id="IPR041535">
    <property type="entry name" value="VbhA"/>
</dbReference>
<dbReference type="EMBL" id="CP011311">
    <property type="protein sequence ID" value="AKE38013.1"/>
    <property type="molecule type" value="Genomic_DNA"/>
</dbReference>
<dbReference type="RefSeq" id="WP_201774403.1">
    <property type="nucleotide sequence ID" value="NZ_CP011311.1"/>
</dbReference>
<dbReference type="Pfam" id="PF18495">
    <property type="entry name" value="VbhA"/>
    <property type="match status" value="1"/>
</dbReference>
<dbReference type="Proteomes" id="UP000033566">
    <property type="component" value="Chromosome"/>
</dbReference>
<dbReference type="InterPro" id="IPR043038">
    <property type="entry name" value="VbhA_sf"/>
</dbReference>
<protein>
    <submittedName>
        <fullName evidence="1">Uncharacterized protein</fullName>
    </submittedName>
</protein>
<dbReference type="HOGENOM" id="CLU_206518_1_0_11"/>
<evidence type="ECO:0000313" key="1">
    <source>
        <dbReference type="EMBL" id="AKE38013.1"/>
    </source>
</evidence>
<keyword evidence="2" id="KW-1185">Reference proteome</keyword>
<reference evidence="1 2" key="1">
    <citation type="journal article" date="2015" name="Genome Announc.">
        <title>Complete Genome Sequence of Corynebacterium camporealensis DSM 44610, Isolated from the Milk of a Manchega Sheep with Subclinical Mastitis.</title>
        <authorList>
            <person name="Ruckert C."/>
            <person name="Albersmeier A."/>
            <person name="Winkler A."/>
            <person name="Tauch A."/>
        </authorList>
    </citation>
    <scope>NUCLEOTIDE SEQUENCE [LARGE SCALE GENOMIC DNA]</scope>
    <source>
        <strain evidence="1 2">DSM 44610</strain>
    </source>
</reference>
<dbReference type="STRING" id="161896.UL81_00090"/>
<organism evidence="1 2">
    <name type="scientific">Corynebacterium camporealensis</name>
    <dbReference type="NCBI Taxonomy" id="161896"/>
    <lineage>
        <taxon>Bacteria</taxon>
        <taxon>Bacillati</taxon>
        <taxon>Actinomycetota</taxon>
        <taxon>Actinomycetes</taxon>
        <taxon>Mycobacteriales</taxon>
        <taxon>Corynebacteriaceae</taxon>
        <taxon>Corynebacterium</taxon>
    </lineage>
</organism>
<proteinExistence type="predicted"/>
<sequence length="58" mass="6608">MADQAERRRHVREAIHNIEMEGLTVPAASKEDAELYVAGAIESDELIERVRVRYGLQD</sequence>
<dbReference type="Gene3D" id="1.10.8.1050">
    <property type="entry name" value="Antitoxin VbhA-like"/>
    <property type="match status" value="1"/>
</dbReference>
<dbReference type="InterPro" id="IPR033788">
    <property type="entry name" value="VbhA-like"/>
</dbReference>
<evidence type="ECO:0000313" key="2">
    <source>
        <dbReference type="Proteomes" id="UP000033566"/>
    </source>
</evidence>